<name>A0A8K0CZA7_IGNLU</name>
<evidence type="ECO:0000313" key="2">
    <source>
        <dbReference type="EMBL" id="KAF2893152.1"/>
    </source>
</evidence>
<comment type="caution">
    <text evidence="2">The sequence shown here is derived from an EMBL/GenBank/DDBJ whole genome shotgun (WGS) entry which is preliminary data.</text>
</comment>
<sequence length="98" mass="11209">VSGDTLQIEVIFDVAVDHREFEEMFIASGVLYGIKGTSDGDMKITFGLDLYTDRVYNLNLKLNKWLKPVKLATYDYKNKNLLVINEDGQLLKYPVTCE</sequence>
<dbReference type="Proteomes" id="UP000801492">
    <property type="component" value="Unassembled WGS sequence"/>
</dbReference>
<evidence type="ECO:0000259" key="1">
    <source>
        <dbReference type="Pfam" id="PF02191"/>
    </source>
</evidence>
<feature type="non-terminal residue" evidence="2">
    <location>
        <position position="1"/>
    </location>
</feature>
<reference evidence="2" key="1">
    <citation type="submission" date="2019-08" db="EMBL/GenBank/DDBJ databases">
        <title>The genome of the North American firefly Photinus pyralis.</title>
        <authorList>
            <consortium name="Photinus pyralis genome working group"/>
            <person name="Fallon T.R."/>
            <person name="Sander Lower S.E."/>
            <person name="Weng J.-K."/>
        </authorList>
    </citation>
    <scope>NUCLEOTIDE SEQUENCE</scope>
    <source>
        <strain evidence="2">TRF0915ILg1</strain>
        <tissue evidence="2">Whole body</tissue>
    </source>
</reference>
<keyword evidence="3" id="KW-1185">Reference proteome</keyword>
<dbReference type="OrthoDB" id="6771947at2759"/>
<dbReference type="AlphaFoldDB" id="A0A8K0CZA7"/>
<proteinExistence type="predicted"/>
<protein>
    <recommendedName>
        <fullName evidence="1">Olfactomedin-like domain-containing protein</fullName>
    </recommendedName>
</protein>
<gene>
    <name evidence="2" type="ORF">ILUMI_13020</name>
</gene>
<dbReference type="EMBL" id="VTPC01008204">
    <property type="protein sequence ID" value="KAF2893152.1"/>
    <property type="molecule type" value="Genomic_DNA"/>
</dbReference>
<dbReference type="Pfam" id="PF02191">
    <property type="entry name" value="OLF"/>
    <property type="match status" value="1"/>
</dbReference>
<accession>A0A8K0CZA7</accession>
<dbReference type="InterPro" id="IPR003112">
    <property type="entry name" value="Olfac-like_dom"/>
</dbReference>
<feature type="domain" description="Olfactomedin-like" evidence="1">
    <location>
        <begin position="4"/>
        <end position="96"/>
    </location>
</feature>
<organism evidence="2 3">
    <name type="scientific">Ignelater luminosus</name>
    <name type="common">Cucubano</name>
    <name type="synonym">Pyrophorus luminosus</name>
    <dbReference type="NCBI Taxonomy" id="2038154"/>
    <lineage>
        <taxon>Eukaryota</taxon>
        <taxon>Metazoa</taxon>
        <taxon>Ecdysozoa</taxon>
        <taxon>Arthropoda</taxon>
        <taxon>Hexapoda</taxon>
        <taxon>Insecta</taxon>
        <taxon>Pterygota</taxon>
        <taxon>Neoptera</taxon>
        <taxon>Endopterygota</taxon>
        <taxon>Coleoptera</taxon>
        <taxon>Polyphaga</taxon>
        <taxon>Elateriformia</taxon>
        <taxon>Elateroidea</taxon>
        <taxon>Elateridae</taxon>
        <taxon>Agrypninae</taxon>
        <taxon>Pyrophorini</taxon>
        <taxon>Ignelater</taxon>
    </lineage>
</organism>
<evidence type="ECO:0000313" key="3">
    <source>
        <dbReference type="Proteomes" id="UP000801492"/>
    </source>
</evidence>